<organism evidence="1 2">
    <name type="scientific">Paragemmobacter ruber</name>
    <dbReference type="NCBI Taxonomy" id="1985673"/>
    <lineage>
        <taxon>Bacteria</taxon>
        <taxon>Pseudomonadati</taxon>
        <taxon>Pseudomonadota</taxon>
        <taxon>Alphaproteobacteria</taxon>
        <taxon>Rhodobacterales</taxon>
        <taxon>Paracoccaceae</taxon>
        <taxon>Paragemmobacter</taxon>
    </lineage>
</organism>
<evidence type="ECO:0000313" key="2">
    <source>
        <dbReference type="Proteomes" id="UP001517376"/>
    </source>
</evidence>
<dbReference type="Proteomes" id="UP001517376">
    <property type="component" value="Unassembled WGS sequence"/>
</dbReference>
<dbReference type="RefSeq" id="WP_161765449.1">
    <property type="nucleotide sequence ID" value="NZ_JAAATW010000001.1"/>
</dbReference>
<gene>
    <name evidence="1" type="ORF">GU920_02805</name>
</gene>
<keyword evidence="2" id="KW-1185">Reference proteome</keyword>
<reference evidence="2" key="1">
    <citation type="submission" date="2020-01" db="EMBL/GenBank/DDBJ databases">
        <title>Sphingomonas sp. strain CSW-10.</title>
        <authorList>
            <person name="Chen W.-M."/>
        </authorList>
    </citation>
    <scope>NUCLEOTIDE SEQUENCE [LARGE SCALE GENOMIC DNA]</scope>
    <source>
        <strain evidence="2">CCP-1</strain>
    </source>
</reference>
<evidence type="ECO:0000313" key="1">
    <source>
        <dbReference type="EMBL" id="NBE06450.1"/>
    </source>
</evidence>
<name>A0ABW9Y1R7_9RHOB</name>
<sequence length="128" mass="13295">MTGHRNLLWPLRAIVLILGFAFATSGFAHHITTPDEQARIAYAAALGVAVEDICAETGQQDHGRSNCEACLVGPFLAPPPVASAVVPITAVSRTAWAIRDLGPLPQARLARANPSRAPPLGIIGASVG</sequence>
<accession>A0ABW9Y1R7</accession>
<dbReference type="EMBL" id="JAAATW010000001">
    <property type="protein sequence ID" value="NBE06450.1"/>
    <property type="molecule type" value="Genomic_DNA"/>
</dbReference>
<proteinExistence type="predicted"/>
<comment type="caution">
    <text evidence="1">The sequence shown here is derived from an EMBL/GenBank/DDBJ whole genome shotgun (WGS) entry which is preliminary data.</text>
</comment>
<protein>
    <submittedName>
        <fullName evidence="1">Polyketide synthase</fullName>
    </submittedName>
</protein>